<dbReference type="AlphaFoldDB" id="A0A0E3QI99"/>
<evidence type="ECO:0000256" key="4">
    <source>
        <dbReference type="ARBA" id="ARBA00022842"/>
    </source>
</evidence>
<dbReference type="SUPFAM" id="SSF56784">
    <property type="entry name" value="HAD-like"/>
    <property type="match status" value="1"/>
</dbReference>
<dbReference type="Proteomes" id="UP000033038">
    <property type="component" value="Chromosome"/>
</dbReference>
<dbReference type="InterPro" id="IPR036412">
    <property type="entry name" value="HAD-like_sf"/>
</dbReference>
<dbReference type="GO" id="GO:0044281">
    <property type="term" value="P:small molecule metabolic process"/>
    <property type="evidence" value="ECO:0007669"/>
    <property type="project" value="UniProtKB-ARBA"/>
</dbReference>
<evidence type="ECO:0008006" key="7">
    <source>
        <dbReference type="Google" id="ProtNLM"/>
    </source>
</evidence>
<dbReference type="PATRIC" id="fig|1434109.4.peg.539"/>
<organism evidence="5 6">
    <name type="scientific">Methanosarcina barkeri str. Wiesmoor</name>
    <dbReference type="NCBI Taxonomy" id="1434109"/>
    <lineage>
        <taxon>Archaea</taxon>
        <taxon>Methanobacteriati</taxon>
        <taxon>Methanobacteriota</taxon>
        <taxon>Stenosarchaea group</taxon>
        <taxon>Methanomicrobia</taxon>
        <taxon>Methanosarcinales</taxon>
        <taxon>Methanosarcinaceae</taxon>
        <taxon>Methanosarcina</taxon>
    </lineage>
</organism>
<keyword evidence="3" id="KW-0378">Hydrolase</keyword>
<keyword evidence="4" id="KW-0460">Magnesium</keyword>
<dbReference type="KEGG" id="mbw:MSBRW_0447"/>
<dbReference type="InterPro" id="IPR051400">
    <property type="entry name" value="HAD-like_hydrolase"/>
</dbReference>
<comment type="cofactor">
    <cofactor evidence="1">
        <name>Mg(2+)</name>
        <dbReference type="ChEBI" id="CHEBI:18420"/>
    </cofactor>
</comment>
<dbReference type="Gene3D" id="1.10.150.240">
    <property type="entry name" value="Putative phosphatase, domain 2"/>
    <property type="match status" value="1"/>
</dbReference>
<name>A0A0E3QI99_METBA</name>
<evidence type="ECO:0000256" key="3">
    <source>
        <dbReference type="ARBA" id="ARBA00022801"/>
    </source>
</evidence>
<evidence type="ECO:0000313" key="5">
    <source>
        <dbReference type="EMBL" id="AKB49700.1"/>
    </source>
</evidence>
<dbReference type="EMBL" id="CP009526">
    <property type="protein sequence ID" value="AKB49700.1"/>
    <property type="molecule type" value="Genomic_DNA"/>
</dbReference>
<dbReference type="InterPro" id="IPR023214">
    <property type="entry name" value="HAD_sf"/>
</dbReference>
<dbReference type="RefSeq" id="WP_011305589.1">
    <property type="nucleotide sequence ID" value="NZ_CP009526.1"/>
</dbReference>
<dbReference type="NCBIfam" id="TIGR01509">
    <property type="entry name" value="HAD-SF-IA-v3"/>
    <property type="match status" value="1"/>
</dbReference>
<dbReference type="PANTHER" id="PTHR46470">
    <property type="entry name" value="N-ACYLNEURAMINATE-9-PHOSPHATASE"/>
    <property type="match status" value="1"/>
</dbReference>
<dbReference type="HOGENOM" id="CLU_045011_8_1_2"/>
<dbReference type="Gene3D" id="3.40.50.1000">
    <property type="entry name" value="HAD superfamily/HAD-like"/>
    <property type="match status" value="1"/>
</dbReference>
<dbReference type="InterPro" id="IPR006439">
    <property type="entry name" value="HAD-SF_hydro_IA"/>
</dbReference>
<evidence type="ECO:0000256" key="1">
    <source>
        <dbReference type="ARBA" id="ARBA00001946"/>
    </source>
</evidence>
<reference evidence="5 6" key="1">
    <citation type="submission" date="2014-07" db="EMBL/GenBank/DDBJ databases">
        <title>Methanogenic archaea and the global carbon cycle.</title>
        <authorList>
            <person name="Henriksen J.R."/>
            <person name="Luke J."/>
            <person name="Reinhart S."/>
            <person name="Benedict M.N."/>
            <person name="Youngblut N.D."/>
            <person name="Metcalf M.E."/>
            <person name="Whitaker R.J."/>
            <person name="Metcalf W.W."/>
        </authorList>
    </citation>
    <scope>NUCLEOTIDE SEQUENCE [LARGE SCALE GENOMIC DNA]</scope>
    <source>
        <strain evidence="5 6">Wiesmoor</strain>
    </source>
</reference>
<accession>A0A0E3QI99</accession>
<dbReference type="Pfam" id="PF00702">
    <property type="entry name" value="Hydrolase"/>
    <property type="match status" value="1"/>
</dbReference>
<dbReference type="NCBIfam" id="TIGR01549">
    <property type="entry name" value="HAD-SF-IA-v1"/>
    <property type="match status" value="1"/>
</dbReference>
<dbReference type="GeneID" id="24821856"/>
<dbReference type="InterPro" id="IPR023198">
    <property type="entry name" value="PGP-like_dom2"/>
</dbReference>
<gene>
    <name evidence="5" type="ORF">MSBRW_0447</name>
</gene>
<dbReference type="PANTHER" id="PTHR46470:SF4">
    <property type="entry name" value="5-AMINO-6-(5-PHOSPHO-D-RIBITYLAMINO)URACIL PHOSPHATASE YIGB"/>
    <property type="match status" value="1"/>
</dbReference>
<sequence length="235" mass="27710">MMVFFDIDGTLLDHKSAEFTGVKLFHQNYRNFFGMDFNEFYSIWCKLSEKHFEKYLAKECSFEEQRIERIKELYLERNINLASEEALEVFDYYLRNYELSWKPFNDVIPCLKKLSKLKMGIISNGDLGQQKLKLDKMKISHYFVDIIAAGEFNVSKPHTEIFEIACKRNGEEPEKCFYVGDTIETDIIPCEKIGMKGIWINRNNKTLQNKNIKIIVSLKELANVLYESMPQSLDY</sequence>
<dbReference type="GO" id="GO:0016787">
    <property type="term" value="F:hydrolase activity"/>
    <property type="evidence" value="ECO:0007669"/>
    <property type="project" value="UniProtKB-KW"/>
</dbReference>
<evidence type="ECO:0000256" key="2">
    <source>
        <dbReference type="ARBA" id="ARBA00007958"/>
    </source>
</evidence>
<comment type="similarity">
    <text evidence="2">Belongs to the HAD-like hydrolase superfamily.</text>
</comment>
<dbReference type="SFLD" id="SFLDG01129">
    <property type="entry name" value="C1.5:_HAD__Beta-PGM__Phosphata"/>
    <property type="match status" value="1"/>
</dbReference>
<proteinExistence type="inferred from homology"/>
<evidence type="ECO:0000313" key="6">
    <source>
        <dbReference type="Proteomes" id="UP000033038"/>
    </source>
</evidence>
<dbReference type="SFLD" id="SFLDS00003">
    <property type="entry name" value="Haloacid_Dehalogenase"/>
    <property type="match status" value="1"/>
</dbReference>
<protein>
    <recommendedName>
        <fullName evidence="7">2-haloalkanoic acid dehalogenase</fullName>
    </recommendedName>
</protein>